<reference evidence="2" key="2">
    <citation type="journal article" date="2020" name="Nat. Commun.">
        <title>Large-scale genome sequencing of mycorrhizal fungi provides insights into the early evolution of symbiotic traits.</title>
        <authorList>
            <person name="Miyauchi S."/>
            <person name="Kiss E."/>
            <person name="Kuo A."/>
            <person name="Drula E."/>
            <person name="Kohler A."/>
            <person name="Sanchez-Garcia M."/>
            <person name="Morin E."/>
            <person name="Andreopoulos B."/>
            <person name="Barry K.W."/>
            <person name="Bonito G."/>
            <person name="Buee M."/>
            <person name="Carver A."/>
            <person name="Chen C."/>
            <person name="Cichocki N."/>
            <person name="Clum A."/>
            <person name="Culley D."/>
            <person name="Crous P.W."/>
            <person name="Fauchery L."/>
            <person name="Girlanda M."/>
            <person name="Hayes R.D."/>
            <person name="Keri Z."/>
            <person name="LaButti K."/>
            <person name="Lipzen A."/>
            <person name="Lombard V."/>
            <person name="Magnuson J."/>
            <person name="Maillard F."/>
            <person name="Murat C."/>
            <person name="Nolan M."/>
            <person name="Ohm R.A."/>
            <person name="Pangilinan J."/>
            <person name="Pereira M.F."/>
            <person name="Perotto S."/>
            <person name="Peter M."/>
            <person name="Pfister S."/>
            <person name="Riley R."/>
            <person name="Sitrit Y."/>
            <person name="Stielow J.B."/>
            <person name="Szollosi G."/>
            <person name="Zifcakova L."/>
            <person name="Stursova M."/>
            <person name="Spatafora J.W."/>
            <person name="Tedersoo L."/>
            <person name="Vaario L.M."/>
            <person name="Yamada A."/>
            <person name="Yan M."/>
            <person name="Wang P."/>
            <person name="Xu J."/>
            <person name="Bruns T."/>
            <person name="Baldrian P."/>
            <person name="Vilgalys R."/>
            <person name="Dunand C."/>
            <person name="Henrissat B."/>
            <person name="Grigoriev I.V."/>
            <person name="Hibbett D."/>
            <person name="Nagy L.G."/>
            <person name="Martin F.M."/>
        </authorList>
    </citation>
    <scope>NUCLEOTIDE SEQUENCE</scope>
    <source>
        <strain evidence="2">Prilba</strain>
    </source>
</reference>
<gene>
    <name evidence="2" type="ORF">DFH94DRAFT_685203</name>
</gene>
<feature type="compositionally biased region" description="Basic and acidic residues" evidence="1">
    <location>
        <begin position="77"/>
        <end position="98"/>
    </location>
</feature>
<keyword evidence="3" id="KW-1185">Reference proteome</keyword>
<dbReference type="EMBL" id="WHVB01000026">
    <property type="protein sequence ID" value="KAF8470333.1"/>
    <property type="molecule type" value="Genomic_DNA"/>
</dbReference>
<comment type="caution">
    <text evidence="2">The sequence shown here is derived from an EMBL/GenBank/DDBJ whole genome shotgun (WGS) entry which is preliminary data.</text>
</comment>
<feature type="region of interest" description="Disordered" evidence="1">
    <location>
        <begin position="1"/>
        <end position="169"/>
    </location>
</feature>
<evidence type="ECO:0000313" key="2">
    <source>
        <dbReference type="EMBL" id="KAF8470333.1"/>
    </source>
</evidence>
<accession>A0A9P5MM72</accession>
<name>A0A9P5MM72_9AGAM</name>
<feature type="compositionally biased region" description="Basic and acidic residues" evidence="1">
    <location>
        <begin position="12"/>
        <end position="45"/>
    </location>
</feature>
<dbReference type="OrthoDB" id="3262412at2759"/>
<evidence type="ECO:0000256" key="1">
    <source>
        <dbReference type="SAM" id="MobiDB-lite"/>
    </source>
</evidence>
<reference evidence="2" key="1">
    <citation type="submission" date="2019-10" db="EMBL/GenBank/DDBJ databases">
        <authorList>
            <consortium name="DOE Joint Genome Institute"/>
            <person name="Kuo A."/>
            <person name="Miyauchi S."/>
            <person name="Kiss E."/>
            <person name="Drula E."/>
            <person name="Kohler A."/>
            <person name="Sanchez-Garcia M."/>
            <person name="Andreopoulos B."/>
            <person name="Barry K.W."/>
            <person name="Bonito G."/>
            <person name="Buee M."/>
            <person name="Carver A."/>
            <person name="Chen C."/>
            <person name="Cichocki N."/>
            <person name="Clum A."/>
            <person name="Culley D."/>
            <person name="Crous P.W."/>
            <person name="Fauchery L."/>
            <person name="Girlanda M."/>
            <person name="Hayes R."/>
            <person name="Keri Z."/>
            <person name="LaButti K."/>
            <person name="Lipzen A."/>
            <person name="Lombard V."/>
            <person name="Magnuson J."/>
            <person name="Maillard F."/>
            <person name="Morin E."/>
            <person name="Murat C."/>
            <person name="Nolan M."/>
            <person name="Ohm R."/>
            <person name="Pangilinan J."/>
            <person name="Pereira M."/>
            <person name="Perotto S."/>
            <person name="Peter M."/>
            <person name="Riley R."/>
            <person name="Sitrit Y."/>
            <person name="Stielow B."/>
            <person name="Szollosi G."/>
            <person name="Zifcakova L."/>
            <person name="Stursova M."/>
            <person name="Spatafora J.W."/>
            <person name="Tedersoo L."/>
            <person name="Vaario L.-M."/>
            <person name="Yamada A."/>
            <person name="Yan M."/>
            <person name="Wang P."/>
            <person name="Xu J."/>
            <person name="Bruns T."/>
            <person name="Baldrian P."/>
            <person name="Vilgalys R."/>
            <person name="Henrissat B."/>
            <person name="Grigoriev I.V."/>
            <person name="Hibbett D."/>
            <person name="Nagy L.G."/>
            <person name="Martin F.M."/>
        </authorList>
    </citation>
    <scope>NUCLEOTIDE SEQUENCE</scope>
    <source>
        <strain evidence="2">Prilba</strain>
    </source>
</reference>
<dbReference type="Proteomes" id="UP000759537">
    <property type="component" value="Unassembled WGS sequence"/>
</dbReference>
<organism evidence="2 3">
    <name type="scientific">Russula ochroleuca</name>
    <dbReference type="NCBI Taxonomy" id="152965"/>
    <lineage>
        <taxon>Eukaryota</taxon>
        <taxon>Fungi</taxon>
        <taxon>Dikarya</taxon>
        <taxon>Basidiomycota</taxon>
        <taxon>Agaricomycotina</taxon>
        <taxon>Agaricomycetes</taxon>
        <taxon>Russulales</taxon>
        <taxon>Russulaceae</taxon>
        <taxon>Russula</taxon>
    </lineage>
</organism>
<feature type="compositionally biased region" description="Basic and acidic residues" evidence="1">
    <location>
        <begin position="53"/>
        <end position="66"/>
    </location>
</feature>
<feature type="compositionally biased region" description="Basic residues" evidence="1">
    <location>
        <begin position="1"/>
        <end position="11"/>
    </location>
</feature>
<feature type="compositionally biased region" description="Basic and acidic residues" evidence="1">
    <location>
        <begin position="106"/>
        <end position="146"/>
    </location>
</feature>
<dbReference type="AlphaFoldDB" id="A0A9P5MM72"/>
<sequence>MQGTGRGRKHKGDREPECKHRHSRDCECEHKHGHSRDRERKHEARGGVVNVNTRHEGGGEREHEARGVVVNANTREGAPEKGQPGEREGEGRGWDRGHECKRKAQHAREEGERERKESKRESEREMEGEGGGKRGGKREEGGEGGRRVCSSEYDDTDTNANANTEREGGGDSVWLFYHKHYIALHSYYRALQSTTIVDSDYYELSVKGYLPTRLPAPTDKSFVPLGNADFEEHEGGERDDNGAKEVCHEDRPNAITIRIPLPPKNNIHSSAALGTPLDLDDCNTAVNRTPDLLIGVLTPASDSSLPHRIKLLPPKVMDENGAMAQCGERMVSKEHKIDEPRLGEHEQHTFCPLDLRDPVIKLIEAHFCAHPLIPGYSAPTPEGIRAWAVKQMYEFCHKHDLHKVWAYLWENWYQPGCWELWACSCNPEIPVLKTTMMLESQLVYSFILAKTCY</sequence>
<protein>
    <submittedName>
        <fullName evidence="2">Uncharacterized protein</fullName>
    </submittedName>
</protein>
<evidence type="ECO:0000313" key="3">
    <source>
        <dbReference type="Proteomes" id="UP000759537"/>
    </source>
</evidence>
<proteinExistence type="predicted"/>